<gene>
    <name evidence="2" type="ORF">PG997_011770</name>
</gene>
<evidence type="ECO:0000313" key="2">
    <source>
        <dbReference type="EMBL" id="KAK8065023.1"/>
    </source>
</evidence>
<organism evidence="2 3">
    <name type="scientific">Apiospora hydei</name>
    <dbReference type="NCBI Taxonomy" id="1337664"/>
    <lineage>
        <taxon>Eukaryota</taxon>
        <taxon>Fungi</taxon>
        <taxon>Dikarya</taxon>
        <taxon>Ascomycota</taxon>
        <taxon>Pezizomycotina</taxon>
        <taxon>Sordariomycetes</taxon>
        <taxon>Xylariomycetidae</taxon>
        <taxon>Amphisphaeriales</taxon>
        <taxon>Apiosporaceae</taxon>
        <taxon>Apiospora</taxon>
    </lineage>
</organism>
<feature type="region of interest" description="Disordered" evidence="1">
    <location>
        <begin position="1"/>
        <end position="189"/>
    </location>
</feature>
<reference evidence="2 3" key="1">
    <citation type="submission" date="2023-01" db="EMBL/GenBank/DDBJ databases">
        <title>Analysis of 21 Apiospora genomes using comparative genomics revels a genus with tremendous synthesis potential of carbohydrate active enzymes and secondary metabolites.</title>
        <authorList>
            <person name="Sorensen T."/>
        </authorList>
    </citation>
    <scope>NUCLEOTIDE SEQUENCE [LARGE SCALE GENOMIC DNA]</scope>
    <source>
        <strain evidence="2 3">CBS 114990</strain>
    </source>
</reference>
<keyword evidence="3" id="KW-1185">Reference proteome</keyword>
<protein>
    <submittedName>
        <fullName evidence="2">Uncharacterized protein</fullName>
    </submittedName>
</protein>
<feature type="compositionally biased region" description="Basic residues" evidence="1">
    <location>
        <begin position="57"/>
        <end position="71"/>
    </location>
</feature>
<dbReference type="GeneID" id="92049145"/>
<feature type="compositionally biased region" description="Gly residues" evidence="1">
    <location>
        <begin position="126"/>
        <end position="153"/>
    </location>
</feature>
<proteinExistence type="predicted"/>
<dbReference type="Proteomes" id="UP001433268">
    <property type="component" value="Unassembled WGS sequence"/>
</dbReference>
<evidence type="ECO:0000256" key="1">
    <source>
        <dbReference type="SAM" id="MobiDB-lite"/>
    </source>
</evidence>
<name>A0ABR1V1G2_9PEZI</name>
<comment type="caution">
    <text evidence="2">The sequence shown here is derived from an EMBL/GenBank/DDBJ whole genome shotgun (WGS) entry which is preliminary data.</text>
</comment>
<accession>A0ABR1V1G2</accession>
<evidence type="ECO:0000313" key="3">
    <source>
        <dbReference type="Proteomes" id="UP001433268"/>
    </source>
</evidence>
<dbReference type="RefSeq" id="XP_066661777.1">
    <property type="nucleotide sequence ID" value="XM_066816085.1"/>
</dbReference>
<dbReference type="EMBL" id="JAQQWN010000009">
    <property type="protein sequence ID" value="KAK8065023.1"/>
    <property type="molecule type" value="Genomic_DNA"/>
</dbReference>
<sequence>MSDIPPSLAPSGAHQAPARHRRPPLLVVHPVPPLRGGRPRDGQVLLQSRLPLPARPPRPRRQRLRVRRHDPLRRLVLASRARRRRRPQWLGDAAEADGVPGPGAAGVRGADGEWTAETAATPARSGGDGGIIGSGSRGGGNVPSGRFGGGGGDGARDQGGFAGGAGGEEELQDPWALPQSKKGGSSRWS</sequence>